<accession>A0ABR6YFA2</accession>
<protein>
    <submittedName>
        <fullName evidence="1">Uncharacterized protein</fullName>
    </submittedName>
</protein>
<comment type="caution">
    <text evidence="1">The sequence shown here is derived from an EMBL/GenBank/DDBJ whole genome shotgun (WGS) entry which is preliminary data.</text>
</comment>
<name>A0ABR6YFA2_9BURK</name>
<dbReference type="EMBL" id="JACOGA010000016">
    <property type="protein sequence ID" value="MBC3875202.1"/>
    <property type="molecule type" value="Genomic_DNA"/>
</dbReference>
<keyword evidence="2" id="KW-1185">Reference proteome</keyword>
<dbReference type="RefSeq" id="WP_186943174.1">
    <property type="nucleotide sequence ID" value="NZ_JACOGA010000016.1"/>
</dbReference>
<proteinExistence type="predicted"/>
<dbReference type="Proteomes" id="UP000624279">
    <property type="component" value="Unassembled WGS sequence"/>
</dbReference>
<evidence type="ECO:0000313" key="1">
    <source>
        <dbReference type="EMBL" id="MBC3875202.1"/>
    </source>
</evidence>
<sequence length="68" mass="7948">MPGCRKRKCLNKFRKPLRRRDLLTRMLVDLGMTYAESFGGLKAIAFLREKNVPEMVISRVIGNDYPLY</sequence>
<reference evidence="1 2" key="1">
    <citation type="submission" date="2020-08" db="EMBL/GenBank/DDBJ databases">
        <title>Novel species isolated from subtropical streams in China.</title>
        <authorList>
            <person name="Lu H."/>
        </authorList>
    </citation>
    <scope>NUCLEOTIDE SEQUENCE [LARGE SCALE GENOMIC DNA]</scope>
    <source>
        <strain evidence="1 2">LX15W</strain>
    </source>
</reference>
<evidence type="ECO:0000313" key="2">
    <source>
        <dbReference type="Proteomes" id="UP000624279"/>
    </source>
</evidence>
<organism evidence="1 2">
    <name type="scientific">Undibacterium flavidum</name>
    <dbReference type="NCBI Taxonomy" id="2762297"/>
    <lineage>
        <taxon>Bacteria</taxon>
        <taxon>Pseudomonadati</taxon>
        <taxon>Pseudomonadota</taxon>
        <taxon>Betaproteobacteria</taxon>
        <taxon>Burkholderiales</taxon>
        <taxon>Oxalobacteraceae</taxon>
        <taxon>Undibacterium</taxon>
    </lineage>
</organism>
<gene>
    <name evidence="1" type="ORF">H8K55_16565</name>
</gene>